<keyword evidence="1" id="KW-0472">Membrane</keyword>
<keyword evidence="3" id="KW-1185">Reference proteome</keyword>
<evidence type="ECO:0000313" key="3">
    <source>
        <dbReference type="Proteomes" id="UP000624041"/>
    </source>
</evidence>
<organism evidence="2 3">
    <name type="scientific">Oceanobacillus indicireducens</name>
    <dbReference type="NCBI Taxonomy" id="1004261"/>
    <lineage>
        <taxon>Bacteria</taxon>
        <taxon>Bacillati</taxon>
        <taxon>Bacillota</taxon>
        <taxon>Bacilli</taxon>
        <taxon>Bacillales</taxon>
        <taxon>Bacillaceae</taxon>
        <taxon>Oceanobacillus</taxon>
    </lineage>
</organism>
<keyword evidence="1" id="KW-1133">Transmembrane helix</keyword>
<evidence type="ECO:0000256" key="1">
    <source>
        <dbReference type="SAM" id="Phobius"/>
    </source>
</evidence>
<dbReference type="Proteomes" id="UP000624041">
    <property type="component" value="Unassembled WGS sequence"/>
</dbReference>
<sequence length="224" mass="26619">MSLFFTILILLVIIGFPFLLRRLQLSRFGYWLLGGYFILLIASVVAYTFIPTEEFADEEELPTEMTNRIYLVHEILDQGVPLEEFEQYKKKEWEFPVGTEESFSLYAGPDYQFPVIIIKRVEDQEAIHVDYYEVTPEIDVEPVHEEGEVTVYNHSGELTIEVLGYKLYRFNSMEKGFPFNQFEEEEDHSWIYYDVFDDERMFYITIPADIELNVDPDMDVHWLN</sequence>
<evidence type="ECO:0000313" key="2">
    <source>
        <dbReference type="EMBL" id="GGN55798.1"/>
    </source>
</evidence>
<reference evidence="2" key="2">
    <citation type="submission" date="2020-09" db="EMBL/GenBank/DDBJ databases">
        <authorList>
            <person name="Sun Q."/>
            <person name="Ohkuma M."/>
        </authorList>
    </citation>
    <scope>NUCLEOTIDE SEQUENCE</scope>
    <source>
        <strain evidence="2">JCM 17251</strain>
    </source>
</reference>
<proteinExistence type="predicted"/>
<name>A0A918D139_9BACI</name>
<accession>A0A918D139</accession>
<dbReference type="RefSeq" id="WP_188856664.1">
    <property type="nucleotide sequence ID" value="NZ_BMOS01000008.1"/>
</dbReference>
<protein>
    <submittedName>
        <fullName evidence="2">Uncharacterized protein</fullName>
    </submittedName>
</protein>
<reference evidence="2" key="1">
    <citation type="journal article" date="2014" name="Int. J. Syst. Evol. Microbiol.">
        <title>Complete genome sequence of Corynebacterium casei LMG S-19264T (=DSM 44701T), isolated from a smear-ripened cheese.</title>
        <authorList>
            <consortium name="US DOE Joint Genome Institute (JGI-PGF)"/>
            <person name="Walter F."/>
            <person name="Albersmeier A."/>
            <person name="Kalinowski J."/>
            <person name="Ruckert C."/>
        </authorList>
    </citation>
    <scope>NUCLEOTIDE SEQUENCE</scope>
    <source>
        <strain evidence="2">JCM 17251</strain>
    </source>
</reference>
<feature type="transmembrane region" description="Helical" evidence="1">
    <location>
        <begin position="32"/>
        <end position="50"/>
    </location>
</feature>
<comment type="caution">
    <text evidence="2">The sequence shown here is derived from an EMBL/GenBank/DDBJ whole genome shotgun (WGS) entry which is preliminary data.</text>
</comment>
<dbReference type="EMBL" id="BMOS01000008">
    <property type="protein sequence ID" value="GGN55798.1"/>
    <property type="molecule type" value="Genomic_DNA"/>
</dbReference>
<keyword evidence="1" id="KW-0812">Transmembrane</keyword>
<gene>
    <name evidence="2" type="ORF">GCM10007971_14940</name>
</gene>
<dbReference type="AlphaFoldDB" id="A0A918D139"/>